<gene>
    <name evidence="2" type="ORF">E2562_024249</name>
</gene>
<dbReference type="EMBL" id="SPHZ02000005">
    <property type="protein sequence ID" value="KAF0918474.1"/>
    <property type="molecule type" value="Genomic_DNA"/>
</dbReference>
<feature type="region of interest" description="Disordered" evidence="1">
    <location>
        <begin position="120"/>
        <end position="148"/>
    </location>
</feature>
<dbReference type="Proteomes" id="UP000479710">
    <property type="component" value="Unassembled WGS sequence"/>
</dbReference>
<feature type="region of interest" description="Disordered" evidence="1">
    <location>
        <begin position="1"/>
        <end position="48"/>
    </location>
</feature>
<accession>A0A6G1E242</accession>
<keyword evidence="3" id="KW-1185">Reference proteome</keyword>
<evidence type="ECO:0000313" key="3">
    <source>
        <dbReference type="Proteomes" id="UP000479710"/>
    </source>
</evidence>
<evidence type="ECO:0000313" key="2">
    <source>
        <dbReference type="EMBL" id="KAF0918474.1"/>
    </source>
</evidence>
<organism evidence="2 3">
    <name type="scientific">Oryza meyeriana var. granulata</name>
    <dbReference type="NCBI Taxonomy" id="110450"/>
    <lineage>
        <taxon>Eukaryota</taxon>
        <taxon>Viridiplantae</taxon>
        <taxon>Streptophyta</taxon>
        <taxon>Embryophyta</taxon>
        <taxon>Tracheophyta</taxon>
        <taxon>Spermatophyta</taxon>
        <taxon>Magnoliopsida</taxon>
        <taxon>Liliopsida</taxon>
        <taxon>Poales</taxon>
        <taxon>Poaceae</taxon>
        <taxon>BOP clade</taxon>
        <taxon>Oryzoideae</taxon>
        <taxon>Oryzeae</taxon>
        <taxon>Oryzinae</taxon>
        <taxon>Oryza</taxon>
        <taxon>Oryza meyeriana</taxon>
    </lineage>
</organism>
<name>A0A6G1E242_9ORYZ</name>
<reference evidence="2 3" key="1">
    <citation type="submission" date="2019-11" db="EMBL/GenBank/DDBJ databases">
        <title>Whole genome sequence of Oryza granulata.</title>
        <authorList>
            <person name="Li W."/>
        </authorList>
    </citation>
    <scope>NUCLEOTIDE SEQUENCE [LARGE SCALE GENOMIC DNA]</scope>
    <source>
        <strain evidence="3">cv. Menghai</strain>
        <tissue evidence="2">Leaf</tissue>
    </source>
</reference>
<comment type="caution">
    <text evidence="2">The sequence shown here is derived from an EMBL/GenBank/DDBJ whole genome shotgun (WGS) entry which is preliminary data.</text>
</comment>
<feature type="compositionally biased region" description="Basic and acidic residues" evidence="1">
    <location>
        <begin position="133"/>
        <end position="148"/>
    </location>
</feature>
<dbReference type="AlphaFoldDB" id="A0A6G1E242"/>
<evidence type="ECO:0000256" key="1">
    <source>
        <dbReference type="SAM" id="MobiDB-lite"/>
    </source>
</evidence>
<protein>
    <submittedName>
        <fullName evidence="2">Uncharacterized protein</fullName>
    </submittedName>
</protein>
<feature type="compositionally biased region" description="Basic residues" evidence="1">
    <location>
        <begin position="11"/>
        <end position="25"/>
    </location>
</feature>
<sequence length="203" mass="22593">MVSLPAPAPAHRSKQTVYHGHHQASPHRPGLLLCRKEGGRRGGTGPQARRRRQLFAPLKELTVAMDPATSNLNSAVVDLLQRPAKRGPFVGRKRRAWWDSKLTTAATALAASWPLSRYSPPTSCRRRPGAHCGGKDRRPAPDQEEGKAAWRGYRWDAARRARGRRGGSRLGQDSHGHHVIDAVVHDAPPQGLHRRYLVTLFFR</sequence>
<proteinExistence type="predicted"/>